<dbReference type="Gene3D" id="1.10.340.30">
    <property type="entry name" value="Hypothetical protein, domain 2"/>
    <property type="match status" value="1"/>
</dbReference>
<dbReference type="AlphaFoldDB" id="A0AAT9LFS1"/>
<evidence type="ECO:0000313" key="11">
    <source>
        <dbReference type="EMBL" id="QUL99067.1"/>
    </source>
</evidence>
<protein>
    <submittedName>
        <fullName evidence="11">Endonuclease III</fullName>
    </submittedName>
</protein>
<dbReference type="SUPFAM" id="SSF48150">
    <property type="entry name" value="DNA-glycosylase"/>
    <property type="match status" value="1"/>
</dbReference>
<keyword evidence="11" id="KW-0255">Endonuclease</keyword>
<sequence length="246" mass="27412">MDLAKNAGANEPGNAERLKEIVKRVYELISRQYPDASSRLLEPSRGNPVDVLVATILSQATNDTLSERAFRELKRTFPTWEKVLEAHPLTVEKALSYGGLQREKTKKIISALEKIRQDFGEITLAPLQDLTKEEAYEYLLSLPGVGPKTAACVLVFGLGKPAFPVDTHILRISRRLGLVPERSGAGKAQAVLEEVIPDEIKLPLHVMLIQHGRETCHSRKPRCRECSLREICSSLPGEGVTRERKN</sequence>
<dbReference type="GO" id="GO:0004519">
    <property type="term" value="F:endonuclease activity"/>
    <property type="evidence" value="ECO:0007669"/>
    <property type="project" value="UniProtKB-KW"/>
</dbReference>
<evidence type="ECO:0000256" key="3">
    <source>
        <dbReference type="ARBA" id="ARBA00022723"/>
    </source>
</evidence>
<dbReference type="InterPro" id="IPR004035">
    <property type="entry name" value="Endouclease-III_FeS-bd_BS"/>
</dbReference>
<dbReference type="GO" id="GO:0046872">
    <property type="term" value="F:metal ion binding"/>
    <property type="evidence" value="ECO:0007669"/>
    <property type="project" value="UniProtKB-KW"/>
</dbReference>
<reference evidence="11" key="2">
    <citation type="journal article" date="2023" name="Biology">
        <title>Prokaryotic Life Associated with Coal-Fire Gas Vents Revealed by Metagenomics.</title>
        <authorList>
            <person name="Kadnikov V.V."/>
            <person name="Mardanov A.V."/>
            <person name="Beletsky A.V."/>
            <person name="Karnachuk O.V."/>
            <person name="Ravin N.V."/>
        </authorList>
    </citation>
    <scope>NUCLEOTIDE SEQUENCE</scope>
    <source>
        <strain evidence="11">Bu02</strain>
    </source>
</reference>
<evidence type="ECO:0000256" key="4">
    <source>
        <dbReference type="ARBA" id="ARBA00022763"/>
    </source>
</evidence>
<keyword evidence="11" id="KW-0540">Nuclease</keyword>
<dbReference type="GO" id="GO:0140097">
    <property type="term" value="F:catalytic activity, acting on DNA"/>
    <property type="evidence" value="ECO:0007669"/>
    <property type="project" value="UniProtKB-ARBA"/>
</dbReference>
<dbReference type="Gene3D" id="1.10.1670.10">
    <property type="entry name" value="Helix-hairpin-Helix base-excision DNA repair enzymes (C-terminal)"/>
    <property type="match status" value="1"/>
</dbReference>
<evidence type="ECO:0000256" key="7">
    <source>
        <dbReference type="ARBA" id="ARBA00023014"/>
    </source>
</evidence>
<dbReference type="InterPro" id="IPR023170">
    <property type="entry name" value="HhH_base_excis_C"/>
</dbReference>
<reference evidence="11" key="1">
    <citation type="submission" date="2020-10" db="EMBL/GenBank/DDBJ databases">
        <authorList>
            <person name="Kadnikov V."/>
            <person name="Beletsky A.V."/>
            <person name="Mardanov A.V."/>
            <person name="Karnachuk O.V."/>
            <person name="Ravin N.V."/>
        </authorList>
    </citation>
    <scope>NUCLEOTIDE SEQUENCE</scope>
    <source>
        <strain evidence="11">Bu02</strain>
    </source>
</reference>
<keyword evidence="9" id="KW-0326">Glycosidase</keyword>
<evidence type="ECO:0000256" key="6">
    <source>
        <dbReference type="ARBA" id="ARBA00023004"/>
    </source>
</evidence>
<evidence type="ECO:0000259" key="10">
    <source>
        <dbReference type="SMART" id="SM00478"/>
    </source>
</evidence>
<dbReference type="GO" id="GO:0006284">
    <property type="term" value="P:base-excision repair"/>
    <property type="evidence" value="ECO:0007669"/>
    <property type="project" value="InterPro"/>
</dbReference>
<evidence type="ECO:0000256" key="5">
    <source>
        <dbReference type="ARBA" id="ARBA00022801"/>
    </source>
</evidence>
<keyword evidence="6" id="KW-0408">Iron</keyword>
<dbReference type="CDD" id="cd00056">
    <property type="entry name" value="ENDO3c"/>
    <property type="match status" value="1"/>
</dbReference>
<dbReference type="KEGG" id="fcz:IMF26_03085"/>
<dbReference type="SMART" id="SM00478">
    <property type="entry name" value="ENDO3c"/>
    <property type="match status" value="1"/>
</dbReference>
<evidence type="ECO:0000256" key="1">
    <source>
        <dbReference type="ARBA" id="ARBA00001966"/>
    </source>
</evidence>
<feature type="domain" description="HhH-GPD" evidence="10">
    <location>
        <begin position="57"/>
        <end position="214"/>
    </location>
</feature>
<keyword evidence="5" id="KW-0378">Hydrolase</keyword>
<evidence type="ECO:0000256" key="2">
    <source>
        <dbReference type="ARBA" id="ARBA00008343"/>
    </source>
</evidence>
<dbReference type="InterPro" id="IPR003265">
    <property type="entry name" value="HhH-GPD_domain"/>
</dbReference>
<dbReference type="PANTHER" id="PTHR47203:SF1">
    <property type="entry name" value="HYPOTHETICAL BASE EXCISION DNA REPAIR PROTEIN (EUROFUNG)"/>
    <property type="match status" value="1"/>
</dbReference>
<dbReference type="EMBL" id="CP062796">
    <property type="protein sequence ID" value="QUL99067.1"/>
    <property type="molecule type" value="Genomic_DNA"/>
</dbReference>
<dbReference type="GO" id="GO:0016798">
    <property type="term" value="F:hydrolase activity, acting on glycosyl bonds"/>
    <property type="evidence" value="ECO:0007669"/>
    <property type="project" value="UniProtKB-KW"/>
</dbReference>
<proteinExistence type="inferred from homology"/>
<keyword evidence="4" id="KW-0227">DNA damage</keyword>
<dbReference type="PANTHER" id="PTHR47203">
    <property type="match status" value="1"/>
</dbReference>
<comment type="similarity">
    <text evidence="2">Belongs to the Nth/MutY family.</text>
</comment>
<dbReference type="Pfam" id="PF00730">
    <property type="entry name" value="HhH-GPD"/>
    <property type="match status" value="1"/>
</dbReference>
<keyword evidence="7" id="KW-0411">Iron-sulfur</keyword>
<comment type="cofactor">
    <cofactor evidence="1">
        <name>[4Fe-4S] cluster</name>
        <dbReference type="ChEBI" id="CHEBI:49883"/>
    </cofactor>
</comment>
<dbReference type="InterPro" id="IPR003651">
    <property type="entry name" value="Endonuclease3_FeS-loop_motif"/>
</dbReference>
<organism evidence="11">
    <name type="scientific">Candidatus Fermentithermobacillus carboniphilus</name>
    <dbReference type="NCBI Taxonomy" id="3085328"/>
    <lineage>
        <taxon>Bacteria</taxon>
        <taxon>Bacillati</taxon>
        <taxon>Bacillota</taxon>
        <taxon>Candidatus Fermentithermobacillia</taxon>
        <taxon>Candidatus Fermentithermobacillales</taxon>
        <taxon>Candidatus Fermentithermobacillaceae</taxon>
        <taxon>Candidatus Fermentithermobacillus</taxon>
    </lineage>
</organism>
<gene>
    <name evidence="11" type="ORF">IMF26_03085</name>
</gene>
<keyword evidence="8" id="KW-0234">DNA repair</keyword>
<evidence type="ECO:0000256" key="9">
    <source>
        <dbReference type="ARBA" id="ARBA00023295"/>
    </source>
</evidence>
<dbReference type="InterPro" id="IPR011257">
    <property type="entry name" value="DNA_glycosylase"/>
</dbReference>
<keyword evidence="3" id="KW-0479">Metal-binding</keyword>
<dbReference type="GO" id="GO:0051539">
    <property type="term" value="F:4 iron, 4 sulfur cluster binding"/>
    <property type="evidence" value="ECO:0007669"/>
    <property type="project" value="InterPro"/>
</dbReference>
<dbReference type="SMART" id="SM00525">
    <property type="entry name" value="FES"/>
    <property type="match status" value="1"/>
</dbReference>
<accession>A0AAT9LFS1</accession>
<name>A0AAT9LFS1_9FIRM</name>
<dbReference type="PROSITE" id="PS00764">
    <property type="entry name" value="ENDONUCLEASE_III_1"/>
    <property type="match status" value="1"/>
</dbReference>
<evidence type="ECO:0000256" key="8">
    <source>
        <dbReference type="ARBA" id="ARBA00023204"/>
    </source>
</evidence>